<accession>A0A7S1PAK7</accession>
<evidence type="ECO:0000313" key="2">
    <source>
        <dbReference type="EMBL" id="CAD9069479.1"/>
    </source>
</evidence>
<organism evidence="2">
    <name type="scientific">Vitrella brassicaformis</name>
    <dbReference type="NCBI Taxonomy" id="1169539"/>
    <lineage>
        <taxon>Eukaryota</taxon>
        <taxon>Sar</taxon>
        <taxon>Alveolata</taxon>
        <taxon>Colpodellida</taxon>
        <taxon>Vitrellaceae</taxon>
        <taxon>Vitrella</taxon>
    </lineage>
</organism>
<proteinExistence type="predicted"/>
<dbReference type="AlphaFoldDB" id="A0A7S1PAK7"/>
<evidence type="ECO:0000256" key="1">
    <source>
        <dbReference type="SAM" id="Phobius"/>
    </source>
</evidence>
<feature type="transmembrane region" description="Helical" evidence="1">
    <location>
        <begin position="52"/>
        <end position="76"/>
    </location>
</feature>
<gene>
    <name evidence="2" type="ORF">VBRA1451_LOCUS24561</name>
</gene>
<dbReference type="EMBL" id="HBGB01041753">
    <property type="protein sequence ID" value="CAD9069479.1"/>
    <property type="molecule type" value="Transcribed_RNA"/>
</dbReference>
<keyword evidence="1" id="KW-0812">Transmembrane</keyword>
<reference evidence="2" key="1">
    <citation type="submission" date="2021-01" db="EMBL/GenBank/DDBJ databases">
        <authorList>
            <person name="Corre E."/>
            <person name="Pelletier E."/>
            <person name="Niang G."/>
            <person name="Scheremetjew M."/>
            <person name="Finn R."/>
            <person name="Kale V."/>
            <person name="Holt S."/>
            <person name="Cochrane G."/>
            <person name="Meng A."/>
            <person name="Brown T."/>
            <person name="Cohen L."/>
        </authorList>
    </citation>
    <scope>NUCLEOTIDE SEQUENCE</scope>
    <source>
        <strain evidence="2">CCMP3346</strain>
    </source>
</reference>
<name>A0A7S1PAK7_9ALVE</name>
<feature type="transmembrane region" description="Helical" evidence="1">
    <location>
        <begin position="20"/>
        <end position="40"/>
    </location>
</feature>
<keyword evidence="1" id="KW-1133">Transmembrane helix</keyword>
<keyword evidence="1" id="KW-0472">Membrane</keyword>
<protein>
    <submittedName>
        <fullName evidence="2">Uncharacterized protein</fullName>
    </submittedName>
</protein>
<sequence length="103" mass="11320">MDWMIECMPCGRLFPSRLHSLLTNALVACSSRVLSFALLWMANSRLSACMPACLRVCLALPLCLGSSIAWCMPAHYDVNHSLTVVPFSHTFSHTERSTTASCA</sequence>